<evidence type="ECO:0000256" key="1">
    <source>
        <dbReference type="SAM" id="MobiDB-lite"/>
    </source>
</evidence>
<keyword evidence="3" id="KW-1185">Reference proteome</keyword>
<sequence length="77" mass="8235">MEHPRTTSARDHDDRAIIDAAEDAPGGAGRAGGNLARDIATRAELNAIDDPDGREAVQKRHATRHGERVEVPRTGDA</sequence>
<evidence type="ECO:0000313" key="2">
    <source>
        <dbReference type="EMBL" id="PCD02928.1"/>
    </source>
</evidence>
<organism evidence="2 3">
    <name type="scientific">Sphingomonas spermidinifaciens</name>
    <dbReference type="NCBI Taxonomy" id="1141889"/>
    <lineage>
        <taxon>Bacteria</taxon>
        <taxon>Pseudomonadati</taxon>
        <taxon>Pseudomonadota</taxon>
        <taxon>Alphaproteobacteria</taxon>
        <taxon>Sphingomonadales</taxon>
        <taxon>Sphingomonadaceae</taxon>
        <taxon>Sphingomonas</taxon>
    </lineage>
</organism>
<protein>
    <submittedName>
        <fullName evidence="2">Uncharacterized protein</fullName>
    </submittedName>
</protein>
<feature type="region of interest" description="Disordered" evidence="1">
    <location>
        <begin position="46"/>
        <end position="77"/>
    </location>
</feature>
<dbReference type="EMBL" id="NWMW01000001">
    <property type="protein sequence ID" value="PCD02928.1"/>
    <property type="molecule type" value="Genomic_DNA"/>
</dbReference>
<reference evidence="2 3" key="1">
    <citation type="submission" date="2017-09" db="EMBL/GenBank/DDBJ databases">
        <title>Sphingomonas spermidinifaciens 9NM-10, whole genome shotgun sequence.</title>
        <authorList>
            <person name="Feng G."/>
            <person name="Zhu H."/>
        </authorList>
    </citation>
    <scope>NUCLEOTIDE SEQUENCE [LARGE SCALE GENOMIC DNA]</scope>
    <source>
        <strain evidence="2 3">9NM-10</strain>
    </source>
</reference>
<gene>
    <name evidence="2" type="ORF">COC42_00310</name>
</gene>
<proteinExistence type="predicted"/>
<evidence type="ECO:0000313" key="3">
    <source>
        <dbReference type="Proteomes" id="UP000218366"/>
    </source>
</evidence>
<accession>A0A2A4B5A5</accession>
<dbReference type="AlphaFoldDB" id="A0A2A4B5A5"/>
<name>A0A2A4B5A5_9SPHN</name>
<dbReference type="Proteomes" id="UP000218366">
    <property type="component" value="Unassembled WGS sequence"/>
</dbReference>
<comment type="caution">
    <text evidence="2">The sequence shown here is derived from an EMBL/GenBank/DDBJ whole genome shotgun (WGS) entry which is preliminary data.</text>
</comment>
<dbReference type="RefSeq" id="WP_096341329.1">
    <property type="nucleotide sequence ID" value="NZ_NWMW01000001.1"/>
</dbReference>
<feature type="compositionally biased region" description="Basic and acidic residues" evidence="1">
    <location>
        <begin position="51"/>
        <end position="77"/>
    </location>
</feature>